<comment type="caution">
    <text evidence="10">The sequence shown here is derived from an EMBL/GenBank/DDBJ whole genome shotgun (WGS) entry which is preliminary data.</text>
</comment>
<proteinExistence type="inferred from homology"/>
<dbReference type="PROSITE" id="PS50067">
    <property type="entry name" value="KINESIN_MOTOR_2"/>
    <property type="match status" value="1"/>
</dbReference>
<dbReference type="EMBL" id="CAEFZW010000009">
    <property type="protein sequence ID" value="CAB4256366.1"/>
    <property type="molecule type" value="Genomic_DNA"/>
</dbReference>
<evidence type="ECO:0000256" key="3">
    <source>
        <dbReference type="ARBA" id="ARBA00022741"/>
    </source>
</evidence>
<gene>
    <name evidence="10" type="ORF">KABA2_09S02992</name>
</gene>
<dbReference type="InterPro" id="IPR027640">
    <property type="entry name" value="Kinesin-like_fam"/>
</dbReference>
<keyword evidence="5 7" id="KW-0175">Coiled coil</keyword>
<dbReference type="Proteomes" id="UP000644660">
    <property type="component" value="Unassembled WGS sequence"/>
</dbReference>
<name>A0A8H2VJ65_9SACH</name>
<dbReference type="SMART" id="SM00129">
    <property type="entry name" value="KISc"/>
    <property type="match status" value="1"/>
</dbReference>
<comment type="subcellular location">
    <subcellularLocation>
        <location evidence="1">Cytoplasm</location>
    </subcellularLocation>
</comment>
<dbReference type="RefSeq" id="XP_041408210.1">
    <property type="nucleotide sequence ID" value="XM_041552276.1"/>
</dbReference>
<dbReference type="Pfam" id="PF00225">
    <property type="entry name" value="Kinesin"/>
    <property type="match status" value="1"/>
</dbReference>
<feature type="coiled-coil region" evidence="7">
    <location>
        <begin position="482"/>
        <end position="544"/>
    </location>
</feature>
<feature type="compositionally biased region" description="Polar residues" evidence="8">
    <location>
        <begin position="578"/>
        <end position="597"/>
    </location>
</feature>
<dbReference type="GO" id="GO:0008017">
    <property type="term" value="F:microtubule binding"/>
    <property type="evidence" value="ECO:0007669"/>
    <property type="project" value="InterPro"/>
</dbReference>
<evidence type="ECO:0000256" key="8">
    <source>
        <dbReference type="SAM" id="MobiDB-lite"/>
    </source>
</evidence>
<dbReference type="GO" id="GO:0005875">
    <property type="term" value="C:microtubule associated complex"/>
    <property type="evidence" value="ECO:0007669"/>
    <property type="project" value="TreeGrafter"/>
</dbReference>
<dbReference type="PRINTS" id="PR00380">
    <property type="entry name" value="KINESINHEAVY"/>
</dbReference>
<evidence type="ECO:0000256" key="1">
    <source>
        <dbReference type="ARBA" id="ARBA00004496"/>
    </source>
</evidence>
<feature type="region of interest" description="Disordered" evidence="8">
    <location>
        <begin position="574"/>
        <end position="597"/>
    </location>
</feature>
<evidence type="ECO:0000256" key="7">
    <source>
        <dbReference type="SAM" id="Coils"/>
    </source>
</evidence>
<dbReference type="GO" id="GO:0003777">
    <property type="term" value="F:microtubule motor activity"/>
    <property type="evidence" value="ECO:0007669"/>
    <property type="project" value="InterPro"/>
</dbReference>
<comment type="similarity">
    <text evidence="6">Belongs to the TRAFAC class myosin-kinesin ATPase superfamily. Kinesin family.</text>
</comment>
<keyword evidence="11" id="KW-1185">Reference proteome</keyword>
<dbReference type="GO" id="GO:0005524">
    <property type="term" value="F:ATP binding"/>
    <property type="evidence" value="ECO:0007669"/>
    <property type="project" value="UniProtKB-UniRule"/>
</dbReference>
<dbReference type="Gene3D" id="3.40.850.10">
    <property type="entry name" value="Kinesin motor domain"/>
    <property type="match status" value="1"/>
</dbReference>
<feature type="coiled-coil region" evidence="7">
    <location>
        <begin position="274"/>
        <end position="301"/>
    </location>
</feature>
<keyword evidence="4 6" id="KW-0067">ATP-binding</keyword>
<evidence type="ECO:0000256" key="5">
    <source>
        <dbReference type="ARBA" id="ARBA00023054"/>
    </source>
</evidence>
<dbReference type="InterPro" id="IPR036961">
    <property type="entry name" value="Kinesin_motor_dom_sf"/>
</dbReference>
<feature type="domain" description="Kinesin motor" evidence="9">
    <location>
        <begin position="31"/>
        <end position="364"/>
    </location>
</feature>
<dbReference type="GO" id="GO:0007052">
    <property type="term" value="P:mitotic spindle organization"/>
    <property type="evidence" value="ECO:0007669"/>
    <property type="project" value="TreeGrafter"/>
</dbReference>
<evidence type="ECO:0000313" key="10">
    <source>
        <dbReference type="EMBL" id="CAB4256366.1"/>
    </source>
</evidence>
<reference evidence="10 11" key="1">
    <citation type="submission" date="2020-05" db="EMBL/GenBank/DDBJ databases">
        <authorList>
            <person name="Casaregola S."/>
            <person name="Devillers H."/>
            <person name="Grondin C."/>
        </authorList>
    </citation>
    <scope>NUCLEOTIDE SEQUENCE [LARGE SCALE GENOMIC DNA]</scope>
    <source>
        <strain evidence="10 11">CLIB 1767</strain>
    </source>
</reference>
<dbReference type="SUPFAM" id="SSF52540">
    <property type="entry name" value="P-loop containing nucleoside triphosphate hydrolases"/>
    <property type="match status" value="1"/>
</dbReference>
<dbReference type="InterPro" id="IPR027417">
    <property type="entry name" value="P-loop_NTPase"/>
</dbReference>
<evidence type="ECO:0000313" key="11">
    <source>
        <dbReference type="Proteomes" id="UP000644660"/>
    </source>
</evidence>
<dbReference type="GO" id="GO:0051231">
    <property type="term" value="P:spindle elongation"/>
    <property type="evidence" value="ECO:0007669"/>
    <property type="project" value="TreeGrafter"/>
</dbReference>
<dbReference type="PANTHER" id="PTHR47969">
    <property type="entry name" value="CHROMOSOME-ASSOCIATED KINESIN KIF4A-RELATED"/>
    <property type="match status" value="1"/>
</dbReference>
<feature type="binding site" evidence="6">
    <location>
        <begin position="111"/>
        <end position="118"/>
    </location>
    <ligand>
        <name>ATP</name>
        <dbReference type="ChEBI" id="CHEBI:30616"/>
    </ligand>
</feature>
<evidence type="ECO:0000256" key="4">
    <source>
        <dbReference type="ARBA" id="ARBA00022840"/>
    </source>
</evidence>
<evidence type="ECO:0000256" key="2">
    <source>
        <dbReference type="ARBA" id="ARBA00022490"/>
    </source>
</evidence>
<dbReference type="InterPro" id="IPR001752">
    <property type="entry name" value="Kinesin_motor_dom"/>
</dbReference>
<evidence type="ECO:0000256" key="6">
    <source>
        <dbReference type="PROSITE-ProRule" id="PRU00283"/>
    </source>
</evidence>
<protein>
    <submittedName>
        <fullName evidence="10">Similar to Saccharomyces cerevisiae YKL079W SMY1 Protein that interacts with Myo2p, proposed to be involved in exocytosis</fullName>
    </submittedName>
</protein>
<keyword evidence="6" id="KW-0505">Motor protein</keyword>
<organism evidence="10 11">
    <name type="scientific">Maudiozyma barnettii</name>
    <dbReference type="NCBI Taxonomy" id="61262"/>
    <lineage>
        <taxon>Eukaryota</taxon>
        <taxon>Fungi</taxon>
        <taxon>Dikarya</taxon>
        <taxon>Ascomycota</taxon>
        <taxon>Saccharomycotina</taxon>
        <taxon>Saccharomycetes</taxon>
        <taxon>Saccharomycetales</taxon>
        <taxon>Saccharomycetaceae</taxon>
        <taxon>Maudiozyma</taxon>
    </lineage>
</organism>
<dbReference type="AlphaFoldDB" id="A0A8H2VJ65"/>
<dbReference type="PANTHER" id="PTHR47969:SF15">
    <property type="entry name" value="CHROMOSOME-ASSOCIATED KINESIN KIF4A-RELATED"/>
    <property type="match status" value="1"/>
</dbReference>
<accession>A0A8H2VJ65</accession>
<sequence length="673" mass="75693">MYWGYSNKTNIFGSTDSSHKVEADLTAERTPINVVVKLVPQKHGNKGRLPMFCRPEGDSVLLDTDKSEYSSFDKVSHSTETIDELHNYFQSDLNCVQNILDAYNLTLITYGQSFTGKTSTLFGNNEKDTTEESLIQKLSKELFEKIKTKRQEHGTKTVVNLKVFEINMEKVHDMLIPDGKKKSLKLHHEANKVEYSVKDLSGRTVTSAQDIALEMNNVAKRRNVSTKQSIRSKTHLFVKITVEQRNVIDETLKTGSLLLVDLCGSNPLNKDIDKDISSEEIKKLNAELKALNHVINTISDHQIKHPDDRREYSIPYRESALTKLLLNALTGNSITTFLICCSTDKEDEIDSINSLRIGSTIKNLKTSIHANIVGLNQKKKMDLLYENTKKKEDNYLKRIKQLEYERNGLRENHKGPDGNISNSVTFQKLQKSEAENKALVEQLELLKGLLNRPSKEPLNNSPQPNGNIMDITNSLIQKSSRVAELQASIEEMNHLNYNLKEKIKEMGGRDVSLEQMNNKLVLQIKEHEILIQKLLTANAAMESELDHFKEINKVRTDKVKLLEDRISKVSINNNNNNAYDSSVETPRQGSVSSSSGHTIVPIDERKEIGASPWGIKNAINNGWGNRQASVGSIGISTSEETFVPRPLKKGLKLNSVRIVSGPATTPHTPNNTS</sequence>
<dbReference type="GeneID" id="64859439"/>
<keyword evidence="2" id="KW-0963">Cytoplasm</keyword>
<dbReference type="GO" id="GO:0007018">
    <property type="term" value="P:microtubule-based movement"/>
    <property type="evidence" value="ECO:0007669"/>
    <property type="project" value="InterPro"/>
</dbReference>
<keyword evidence="3 6" id="KW-0547">Nucleotide-binding</keyword>
<evidence type="ECO:0000259" key="9">
    <source>
        <dbReference type="PROSITE" id="PS50067"/>
    </source>
</evidence>
<feature type="coiled-coil region" evidence="7">
    <location>
        <begin position="385"/>
        <end position="449"/>
    </location>
</feature>
<dbReference type="GO" id="GO:0005737">
    <property type="term" value="C:cytoplasm"/>
    <property type="evidence" value="ECO:0007669"/>
    <property type="project" value="UniProtKB-SubCell"/>
</dbReference>